<proteinExistence type="predicted"/>
<dbReference type="PANTHER" id="PTHR31676">
    <property type="entry name" value="T31J12.3 PROTEIN-RELATED"/>
    <property type="match status" value="1"/>
</dbReference>
<dbReference type="InterPro" id="IPR007493">
    <property type="entry name" value="DUF538"/>
</dbReference>
<accession>A0A7J6EUH8</accession>
<dbReference type="InterPro" id="IPR036758">
    <property type="entry name" value="At5g01610-like"/>
</dbReference>
<comment type="caution">
    <text evidence="1">The sequence shown here is derived from an EMBL/GenBank/DDBJ whole genome shotgun (WGS) entry which is preliminary data.</text>
</comment>
<dbReference type="EMBL" id="JAATIQ010000331">
    <property type="protein sequence ID" value="KAF4361359.1"/>
    <property type="molecule type" value="Genomic_DNA"/>
</dbReference>
<dbReference type="PANTHER" id="PTHR31676:SF0">
    <property type="entry name" value="OS03G0210500 PROTEIN"/>
    <property type="match status" value="1"/>
</dbReference>
<dbReference type="Pfam" id="PF04398">
    <property type="entry name" value="DUF538"/>
    <property type="match status" value="1"/>
</dbReference>
<name>A0A7J6EUH8_CANSA</name>
<dbReference type="AlphaFoldDB" id="A0A7J6EUH8"/>
<dbReference type="Proteomes" id="UP000583929">
    <property type="component" value="Unassembled WGS sequence"/>
</dbReference>
<reference evidence="1 2" key="1">
    <citation type="journal article" date="2020" name="bioRxiv">
        <title>Sequence and annotation of 42 cannabis genomes reveals extensive copy number variation in cannabinoid synthesis and pathogen resistance genes.</title>
        <authorList>
            <person name="Mckernan K.J."/>
            <person name="Helbert Y."/>
            <person name="Kane L.T."/>
            <person name="Ebling H."/>
            <person name="Zhang L."/>
            <person name="Liu B."/>
            <person name="Eaton Z."/>
            <person name="Mclaughlin S."/>
            <person name="Kingan S."/>
            <person name="Baybayan P."/>
            <person name="Concepcion G."/>
            <person name="Jordan M."/>
            <person name="Riva A."/>
            <person name="Barbazuk W."/>
            <person name="Harkins T."/>
        </authorList>
    </citation>
    <scope>NUCLEOTIDE SEQUENCE [LARGE SCALE GENOMIC DNA]</scope>
    <source>
        <strain evidence="2">cv. Jamaican Lion 4</strain>
        <tissue evidence="1">Leaf</tissue>
    </source>
</reference>
<evidence type="ECO:0000313" key="2">
    <source>
        <dbReference type="Proteomes" id="UP000583929"/>
    </source>
</evidence>
<organism evidence="1 2">
    <name type="scientific">Cannabis sativa</name>
    <name type="common">Hemp</name>
    <name type="synonym">Marijuana</name>
    <dbReference type="NCBI Taxonomy" id="3483"/>
    <lineage>
        <taxon>Eukaryota</taxon>
        <taxon>Viridiplantae</taxon>
        <taxon>Streptophyta</taxon>
        <taxon>Embryophyta</taxon>
        <taxon>Tracheophyta</taxon>
        <taxon>Spermatophyta</taxon>
        <taxon>Magnoliopsida</taxon>
        <taxon>eudicotyledons</taxon>
        <taxon>Gunneridae</taxon>
        <taxon>Pentapetalae</taxon>
        <taxon>rosids</taxon>
        <taxon>fabids</taxon>
        <taxon>Rosales</taxon>
        <taxon>Cannabaceae</taxon>
        <taxon>Cannabis</taxon>
    </lineage>
</organism>
<keyword evidence="2" id="KW-1185">Reference proteome</keyword>
<evidence type="ECO:0000313" key="1">
    <source>
        <dbReference type="EMBL" id="KAF4361359.1"/>
    </source>
</evidence>
<protein>
    <submittedName>
        <fullName evidence="1">Uncharacterized protein</fullName>
    </submittedName>
</protein>
<sequence length="196" mass="22172">MSEFGVEIRDPESKSTYLNQMEKCETFFSFATDMTLKSTKPMIDIVIARAKGTLSSTVEEKAKWIFNKLKGSPPKTLPDLLREYNLPPGLFPQNITCYEFDETKARLIVYLPSPCEVSFKDSYVIRYANRVKAILLRGKLTGIEGMKTKVLVWVKVTCVAVESSKSDKVWFTAGVKKSRSKDAYLVASNGVRIEDF</sequence>
<dbReference type="Gene3D" id="2.30.240.10">
    <property type="entry name" value="At5g01610-like"/>
    <property type="match status" value="1"/>
</dbReference>
<dbReference type="SUPFAM" id="SSF141562">
    <property type="entry name" value="At5g01610-like"/>
    <property type="match status" value="1"/>
</dbReference>
<gene>
    <name evidence="1" type="ORF">G4B88_005149</name>
</gene>